<dbReference type="Pfam" id="PF22908">
    <property type="entry name" value="PHD_NSD"/>
    <property type="match status" value="1"/>
</dbReference>
<evidence type="ECO:0000259" key="19">
    <source>
        <dbReference type="PROSITE" id="PS51215"/>
    </source>
</evidence>
<evidence type="ECO:0000256" key="3">
    <source>
        <dbReference type="ARBA" id="ARBA00022454"/>
    </source>
</evidence>
<keyword evidence="9" id="KW-0677">Repeat</keyword>
<evidence type="ECO:0000256" key="14">
    <source>
        <dbReference type="ARBA" id="ARBA00023242"/>
    </source>
</evidence>
<dbReference type="InterPro" id="IPR000313">
    <property type="entry name" value="PWWP_dom"/>
</dbReference>
<evidence type="ECO:0000259" key="18">
    <source>
        <dbReference type="PROSITE" id="PS50868"/>
    </source>
</evidence>
<dbReference type="Pfam" id="PF23011">
    <property type="entry name" value="PHD-1st_NSD"/>
    <property type="match status" value="1"/>
</dbReference>
<proteinExistence type="predicted"/>
<keyword evidence="4" id="KW-0597">Phosphoprotein</keyword>
<dbReference type="PROSITE" id="PS50868">
    <property type="entry name" value="POST_SET"/>
    <property type="match status" value="1"/>
</dbReference>
<dbReference type="CDD" id="cd15565">
    <property type="entry name" value="PHD2_NSD"/>
    <property type="match status" value="1"/>
</dbReference>
<keyword evidence="12" id="KW-0805">Transcription regulation</keyword>
<evidence type="ECO:0000256" key="15">
    <source>
        <dbReference type="SAM" id="MobiDB-lite"/>
    </source>
</evidence>
<dbReference type="Pfam" id="PF17907">
    <property type="entry name" value="AWS"/>
    <property type="match status" value="1"/>
</dbReference>
<dbReference type="PROSITE" id="PS01359">
    <property type="entry name" value="ZF_PHD_1"/>
    <property type="match status" value="1"/>
</dbReference>
<feature type="domain" description="Post-SET" evidence="18">
    <location>
        <begin position="1240"/>
        <end position="1256"/>
    </location>
</feature>
<feature type="region of interest" description="Disordered" evidence="15">
    <location>
        <begin position="1391"/>
        <end position="1423"/>
    </location>
</feature>
<accession>A0A443SHJ3</accession>
<dbReference type="Gene3D" id="3.30.40.10">
    <property type="entry name" value="Zinc/RING finger domain, C3HC4 (zinc finger)"/>
    <property type="match status" value="3"/>
</dbReference>
<feature type="domain" description="SET" evidence="16">
    <location>
        <begin position="1116"/>
        <end position="1233"/>
    </location>
</feature>
<dbReference type="GO" id="GO:0005694">
    <property type="term" value="C:chromosome"/>
    <property type="evidence" value="ECO:0007669"/>
    <property type="project" value="UniProtKB-SubCell"/>
</dbReference>
<dbReference type="SUPFAM" id="SSF47095">
    <property type="entry name" value="HMG-box"/>
    <property type="match status" value="1"/>
</dbReference>
<evidence type="ECO:0000256" key="6">
    <source>
        <dbReference type="ARBA" id="ARBA00022679"/>
    </source>
</evidence>
<keyword evidence="7" id="KW-0949">S-adenosyl-L-methionine</keyword>
<keyword evidence="3" id="KW-0158">Chromosome</keyword>
<feature type="domain" description="PWWP" evidence="17">
    <location>
        <begin position="317"/>
        <end position="383"/>
    </location>
</feature>
<dbReference type="InterPro" id="IPR041306">
    <property type="entry name" value="C5HCH"/>
</dbReference>
<dbReference type="CDD" id="cd21991">
    <property type="entry name" value="HMG-box_NSD2"/>
    <property type="match status" value="1"/>
</dbReference>
<feature type="compositionally biased region" description="Basic and acidic residues" evidence="15">
    <location>
        <begin position="202"/>
        <end position="218"/>
    </location>
</feature>
<dbReference type="InterPro" id="IPR055197">
    <property type="entry name" value="PHDvar_NSD"/>
</dbReference>
<dbReference type="CDD" id="cd20144">
    <property type="entry name" value="PWWP_NSD_rpt1"/>
    <property type="match status" value="1"/>
</dbReference>
<dbReference type="SMART" id="SM00317">
    <property type="entry name" value="SET"/>
    <property type="match status" value="1"/>
</dbReference>
<dbReference type="InterPro" id="IPR019786">
    <property type="entry name" value="Zinc_finger_PHD-type_CS"/>
</dbReference>
<feature type="compositionally biased region" description="Basic residues" evidence="15">
    <location>
        <begin position="159"/>
        <end position="170"/>
    </location>
</feature>
<feature type="domain" description="AWS" evidence="19">
    <location>
        <begin position="1064"/>
        <end position="1114"/>
    </location>
</feature>
<name>A0A443SHJ3_9ACAR</name>
<keyword evidence="14" id="KW-0539">Nucleus</keyword>
<dbReference type="GO" id="GO:0032259">
    <property type="term" value="P:methylation"/>
    <property type="evidence" value="ECO:0007669"/>
    <property type="project" value="UniProtKB-KW"/>
</dbReference>
<dbReference type="EMBL" id="NCKV01002335">
    <property type="protein sequence ID" value="RWS26986.1"/>
    <property type="molecule type" value="Genomic_DNA"/>
</dbReference>
<comment type="subcellular location">
    <subcellularLocation>
        <location evidence="2">Chromosome</location>
    </subcellularLocation>
    <subcellularLocation>
        <location evidence="1">Nucleus</location>
    </subcellularLocation>
</comment>
<evidence type="ECO:0000256" key="10">
    <source>
        <dbReference type="ARBA" id="ARBA00022771"/>
    </source>
</evidence>
<evidence type="ECO:0000313" key="21">
    <source>
        <dbReference type="Proteomes" id="UP000288716"/>
    </source>
</evidence>
<feature type="domain" description="PWWP" evidence="17">
    <location>
        <begin position="931"/>
        <end position="993"/>
    </location>
</feature>
<dbReference type="CDD" id="cd15568">
    <property type="entry name" value="PHD5_NSD"/>
    <property type="match status" value="1"/>
</dbReference>
<dbReference type="SMART" id="SM00293">
    <property type="entry name" value="PWWP"/>
    <property type="match status" value="2"/>
</dbReference>
<dbReference type="InterPro" id="IPR047443">
    <property type="entry name" value="HMG-box_NSD2"/>
</dbReference>
<dbReference type="SUPFAM" id="SSF57903">
    <property type="entry name" value="FYVE/PHD zinc finger"/>
    <property type="match status" value="2"/>
</dbReference>
<evidence type="ECO:0000256" key="13">
    <source>
        <dbReference type="ARBA" id="ARBA00023163"/>
    </source>
</evidence>
<keyword evidence="5 20" id="KW-0489">Methyltransferase</keyword>
<evidence type="ECO:0000256" key="5">
    <source>
        <dbReference type="ARBA" id="ARBA00022603"/>
    </source>
</evidence>
<evidence type="ECO:0000256" key="4">
    <source>
        <dbReference type="ARBA" id="ARBA00022553"/>
    </source>
</evidence>
<dbReference type="InterPro" id="IPR036910">
    <property type="entry name" value="HMG_box_dom_sf"/>
</dbReference>
<dbReference type="Gene3D" id="2.30.30.140">
    <property type="match status" value="2"/>
</dbReference>
<evidence type="ECO:0000256" key="8">
    <source>
        <dbReference type="ARBA" id="ARBA00022723"/>
    </source>
</evidence>
<dbReference type="InterPro" id="IPR055198">
    <property type="entry name" value="NSD_PHD"/>
</dbReference>
<dbReference type="PANTHER" id="PTHR22884">
    <property type="entry name" value="SET DOMAIN PROTEINS"/>
    <property type="match status" value="1"/>
</dbReference>
<dbReference type="PROSITE" id="PS51215">
    <property type="entry name" value="AWS"/>
    <property type="match status" value="1"/>
</dbReference>
<dbReference type="CDD" id="cd05838">
    <property type="entry name" value="PWWP_NSD_rpt2"/>
    <property type="match status" value="1"/>
</dbReference>
<dbReference type="SMART" id="SM00570">
    <property type="entry name" value="AWS"/>
    <property type="match status" value="1"/>
</dbReference>
<dbReference type="CDD" id="cd19173">
    <property type="entry name" value="SET_NSD"/>
    <property type="match status" value="1"/>
</dbReference>
<dbReference type="PROSITE" id="PS50280">
    <property type="entry name" value="SET"/>
    <property type="match status" value="1"/>
</dbReference>
<comment type="caution">
    <text evidence="20">The sequence shown here is derived from an EMBL/GenBank/DDBJ whole genome shotgun (WGS) entry which is preliminary data.</text>
</comment>
<dbReference type="InterPro" id="IPR013083">
    <property type="entry name" value="Znf_RING/FYVE/PHD"/>
</dbReference>
<dbReference type="SUPFAM" id="SSF63748">
    <property type="entry name" value="Tudor/PWWP/MBT"/>
    <property type="match status" value="2"/>
</dbReference>
<dbReference type="InterPro" id="IPR003616">
    <property type="entry name" value="Post-SET_dom"/>
</dbReference>
<dbReference type="Pfam" id="PF00855">
    <property type="entry name" value="PWWP"/>
    <property type="match status" value="2"/>
</dbReference>
<dbReference type="VEuPathDB" id="VectorBase:LDEU005054"/>
<protein>
    <submittedName>
        <fullName evidence="20">Histone-lysine N-methyltransferase NSD2-like protein</fullName>
    </submittedName>
</protein>
<dbReference type="InterPro" id="IPR011011">
    <property type="entry name" value="Znf_FYVE_PHD"/>
</dbReference>
<evidence type="ECO:0000256" key="7">
    <source>
        <dbReference type="ARBA" id="ARBA00022691"/>
    </source>
</evidence>
<sequence>MNSDTNLASETVAENEDIPEATVIIEEIKSKENVTYKIREEKGRDENVELSSDVNVSGVAVESQNSSTNGTKEDNNFTSDFTEESNVTDVKPTSSENNSEIKSSDKQTMEIDDNQSSTDIGIKSVVPKQKRNRNNRQNDVEEALQLEVHTEPEESPNLKRSRYGRVHKTKPNPEMVSLDQPKRRSSLRNGDKSGYSLNTDDIIVKERNDVFKDTKKENLPVTQNASDMIDKVKSNLSNSESKASSPKQTFKFQKDKSKASESKVQKVKNKGSESPKKKSSVKTGRKSIVLTAEDDNTVICDRDMLTTIPEKEGDLMVGDLLWSKIAGYPWWPCMISVDPVTGHYSRIGGISYKAERVYHVQYFGTQPLRGYTTPGMTMPFNGRQEYELNLDRVKNSPVAQKSQRSKQLARFTVKSQHKKEWDIAVDEAEVARAMSRERRVNELTFDYLCNSKNTSKRRIESSSLMTSAKKVKKSFSPEDVYDFDDTNDETFEESTSPPLPLLFSHKRENKKGSFTVYFSRHKQSTKQQHPKMSENEIENLLKKNWELLSEDLKANYSSPVRAKMSTTIRSPLPLKHKIKFKRDSPTEKFRHTVPTISADLSDDEGALVIAEPLETKKVTKQSLPKTTPKKKKDNRSKTSAGTDEKGKAQFASKQNSLANDVVNTNGAVERSTADLLSSLPTIASLESSDETATSEDASSISELESVDSHKLTMNICAKCIEEAKDATLQCSGPCMQVFHPQCVDETDGTTAFMCTDCASGKHRCYVCGIASEDVTKCSDASCGKFYHFSCLQKNYPFKKLNGESNEFICPLHFCLTCYVEHQDDRVYRSVKKRLVKCLKCPTSYHFLDHCIAAGSVTISNSYIICPEHQEVKKGKNEKHINVTWCFSCNTGGSLVCCERCPSAFHSNCLENEPSEASFYCSDCSTRKQLHYGDIVWVKLGTYRWWPGKVCHPKTVPDNVMNLHHAIGEFPVYFFGSHDYYWVHKGRAFLFVEGDSTKSVSNCGGSKSLSKSFKLAMTEAIEAYKLWQEAKKAILNFKTSKPPPYIHIRSNKPVGKTQPLATTDKTHNRCDCDKNSQYPCSSDVGCFNRLLMFECNPAICSAAEKCCNQRFKKREYVKAVPFKTEDRSWGLKTLHDIKKQQFVIEYVGELIDEEECERRLKKMIDNDESKFYFLTIDKDTIIDAGPKGNLARFMNHSCSPNCETQKWVVNGVTRVGLFALHDIPAGSELTFNYNLDCRGNEKMKCCCGSKNCSGFIGVRPTKVANDESNKKINSASGKKKKVKKEKSFKEYSSMHEDECFRCGEGGELVMCDRKSCPKAFHLECLNLKDIPRGKWECPWHHCDQCGKQATSRCSYCPTSYCNEHCTNEKLKELPDGCFLCSEHIGESAEVVGEESSAPVIDSQVNQSTAEVDEKGTETEKSVVE</sequence>
<evidence type="ECO:0000256" key="1">
    <source>
        <dbReference type="ARBA" id="ARBA00004123"/>
    </source>
</evidence>
<evidence type="ECO:0000256" key="12">
    <source>
        <dbReference type="ARBA" id="ARBA00023015"/>
    </source>
</evidence>
<feature type="region of interest" description="Disordered" evidence="15">
    <location>
        <begin position="618"/>
        <end position="657"/>
    </location>
</feature>
<dbReference type="SMART" id="SM00249">
    <property type="entry name" value="PHD"/>
    <property type="match status" value="5"/>
</dbReference>
<gene>
    <name evidence="20" type="ORF">B4U80_00207</name>
</gene>
<dbReference type="InterPro" id="IPR006560">
    <property type="entry name" value="AWS_dom"/>
</dbReference>
<evidence type="ECO:0000256" key="2">
    <source>
        <dbReference type="ARBA" id="ARBA00004286"/>
    </source>
</evidence>
<dbReference type="InterPro" id="IPR046341">
    <property type="entry name" value="SET_dom_sf"/>
</dbReference>
<dbReference type="CDD" id="cd15566">
    <property type="entry name" value="PHD3_NSD"/>
    <property type="match status" value="1"/>
</dbReference>
<dbReference type="GO" id="GO:0016279">
    <property type="term" value="F:protein-lysine N-methyltransferase activity"/>
    <property type="evidence" value="ECO:0007669"/>
    <property type="project" value="UniProtKB-ARBA"/>
</dbReference>
<dbReference type="SMART" id="SM00508">
    <property type="entry name" value="PostSET"/>
    <property type="match status" value="1"/>
</dbReference>
<evidence type="ECO:0000256" key="11">
    <source>
        <dbReference type="ARBA" id="ARBA00022833"/>
    </source>
</evidence>
<keyword evidence="8" id="KW-0479">Metal-binding</keyword>
<dbReference type="PROSITE" id="PS50812">
    <property type="entry name" value="PWWP"/>
    <property type="match status" value="2"/>
</dbReference>
<dbReference type="Pfam" id="PF23004">
    <property type="entry name" value="PHDvar_NSD"/>
    <property type="match status" value="1"/>
</dbReference>
<dbReference type="STRING" id="299467.A0A443SHJ3"/>
<dbReference type="GO" id="GO:0008270">
    <property type="term" value="F:zinc ion binding"/>
    <property type="evidence" value="ECO:0007669"/>
    <property type="project" value="UniProtKB-KW"/>
</dbReference>
<dbReference type="Gene3D" id="1.10.30.10">
    <property type="entry name" value="High mobility group box domain"/>
    <property type="match status" value="1"/>
</dbReference>
<dbReference type="CDD" id="cd15567">
    <property type="entry name" value="PHD4_NSD"/>
    <property type="match status" value="1"/>
</dbReference>
<dbReference type="OrthoDB" id="422362at2759"/>
<keyword evidence="10" id="KW-0863">Zinc-finger</keyword>
<dbReference type="FunFam" id="3.30.40.10:FF:000025">
    <property type="entry name" value="Histone-lysine N-methyltransferase"/>
    <property type="match status" value="1"/>
</dbReference>
<keyword evidence="11" id="KW-0862">Zinc</keyword>
<evidence type="ECO:0000313" key="20">
    <source>
        <dbReference type="EMBL" id="RWS26986.1"/>
    </source>
</evidence>
<evidence type="ECO:0000259" key="16">
    <source>
        <dbReference type="PROSITE" id="PS50280"/>
    </source>
</evidence>
<dbReference type="InterPro" id="IPR001965">
    <property type="entry name" value="Znf_PHD"/>
</dbReference>
<keyword evidence="6 20" id="KW-0808">Transferase</keyword>
<feature type="region of interest" description="Disordered" evidence="15">
    <location>
        <begin position="39"/>
        <end position="287"/>
    </location>
</feature>
<dbReference type="InterPro" id="IPR050777">
    <property type="entry name" value="SET2_Histone-Lys_MeTrsfase"/>
</dbReference>
<dbReference type="SUPFAM" id="SSF82199">
    <property type="entry name" value="SET domain"/>
    <property type="match status" value="1"/>
</dbReference>
<dbReference type="GO" id="GO:0140938">
    <property type="term" value="F:histone H3 methyltransferase activity"/>
    <property type="evidence" value="ECO:0007669"/>
    <property type="project" value="UniProtKB-ARBA"/>
</dbReference>
<keyword evidence="13" id="KW-0804">Transcription</keyword>
<organism evidence="20 21">
    <name type="scientific">Leptotrombidium deliense</name>
    <dbReference type="NCBI Taxonomy" id="299467"/>
    <lineage>
        <taxon>Eukaryota</taxon>
        <taxon>Metazoa</taxon>
        <taxon>Ecdysozoa</taxon>
        <taxon>Arthropoda</taxon>
        <taxon>Chelicerata</taxon>
        <taxon>Arachnida</taxon>
        <taxon>Acari</taxon>
        <taxon>Acariformes</taxon>
        <taxon>Trombidiformes</taxon>
        <taxon>Prostigmata</taxon>
        <taxon>Anystina</taxon>
        <taxon>Parasitengona</taxon>
        <taxon>Trombiculoidea</taxon>
        <taxon>Trombiculidae</taxon>
        <taxon>Leptotrombidium</taxon>
    </lineage>
</organism>
<dbReference type="Gene3D" id="2.170.270.10">
    <property type="entry name" value="SET domain"/>
    <property type="match status" value="1"/>
</dbReference>
<evidence type="ECO:0000256" key="9">
    <source>
        <dbReference type="ARBA" id="ARBA00022737"/>
    </source>
</evidence>
<evidence type="ECO:0000259" key="17">
    <source>
        <dbReference type="PROSITE" id="PS50812"/>
    </source>
</evidence>
<keyword evidence="21" id="KW-1185">Reference proteome</keyword>
<feature type="compositionally biased region" description="Basic and acidic residues" evidence="15">
    <location>
        <begin position="252"/>
        <end position="276"/>
    </location>
</feature>
<dbReference type="InterPro" id="IPR059153">
    <property type="entry name" value="NSD_PHD-1st"/>
</dbReference>
<feature type="compositionally biased region" description="Low complexity" evidence="15">
    <location>
        <begin position="234"/>
        <end position="245"/>
    </location>
</feature>
<dbReference type="Proteomes" id="UP000288716">
    <property type="component" value="Unassembled WGS sequence"/>
</dbReference>
<dbReference type="GO" id="GO:0005634">
    <property type="term" value="C:nucleus"/>
    <property type="evidence" value="ECO:0007669"/>
    <property type="project" value="UniProtKB-SubCell"/>
</dbReference>
<reference evidence="20 21" key="1">
    <citation type="journal article" date="2018" name="Gigascience">
        <title>Genomes of trombidid mites reveal novel predicted allergens and laterally-transferred genes associated with secondary metabolism.</title>
        <authorList>
            <person name="Dong X."/>
            <person name="Chaisiri K."/>
            <person name="Xia D."/>
            <person name="Armstrong S.D."/>
            <person name="Fang Y."/>
            <person name="Donnelly M.J."/>
            <person name="Kadowaki T."/>
            <person name="McGarry J.W."/>
            <person name="Darby A.C."/>
            <person name="Makepeace B.L."/>
        </authorList>
    </citation>
    <scope>NUCLEOTIDE SEQUENCE [LARGE SCALE GENOMIC DNA]</scope>
    <source>
        <strain evidence="20">UoL-UT</strain>
    </source>
</reference>
<dbReference type="Pfam" id="PF17982">
    <property type="entry name" value="C5HCH"/>
    <property type="match status" value="1"/>
</dbReference>
<dbReference type="InterPro" id="IPR001214">
    <property type="entry name" value="SET_dom"/>
</dbReference>
<feature type="compositionally biased region" description="Polar residues" evidence="15">
    <location>
        <begin position="62"/>
        <end position="101"/>
    </location>
</feature>
<dbReference type="Pfam" id="PF00856">
    <property type="entry name" value="SET"/>
    <property type="match status" value="1"/>
</dbReference>
<feature type="compositionally biased region" description="Basic and acidic residues" evidence="15">
    <location>
        <begin position="1410"/>
        <end position="1423"/>
    </location>
</feature>